<dbReference type="EMBL" id="CAJVCH010571649">
    <property type="protein sequence ID" value="CAG7838099.1"/>
    <property type="molecule type" value="Genomic_DNA"/>
</dbReference>
<reference evidence="1" key="1">
    <citation type="submission" date="2021-06" db="EMBL/GenBank/DDBJ databases">
        <authorList>
            <person name="Hodson N. C."/>
            <person name="Mongue J. A."/>
            <person name="Jaron S. K."/>
        </authorList>
    </citation>
    <scope>NUCLEOTIDE SEQUENCE</scope>
</reference>
<proteinExistence type="predicted"/>
<dbReference type="Proteomes" id="UP000708208">
    <property type="component" value="Unassembled WGS sequence"/>
</dbReference>
<gene>
    <name evidence="1" type="ORF">AFUS01_LOCUS47109</name>
</gene>
<organism evidence="1 2">
    <name type="scientific">Allacma fusca</name>
    <dbReference type="NCBI Taxonomy" id="39272"/>
    <lineage>
        <taxon>Eukaryota</taxon>
        <taxon>Metazoa</taxon>
        <taxon>Ecdysozoa</taxon>
        <taxon>Arthropoda</taxon>
        <taxon>Hexapoda</taxon>
        <taxon>Collembola</taxon>
        <taxon>Symphypleona</taxon>
        <taxon>Sminthuridae</taxon>
        <taxon>Allacma</taxon>
    </lineage>
</organism>
<dbReference type="AlphaFoldDB" id="A0A8J2LS22"/>
<sequence length="108" mass="12552">MRRALTHSLKVDQKNWRVFRNVPLFFVTKWFTRIGVGGPKPILKFLTEVWCLRETFYFSGACWLIGGFRKSGRYFFTSIEGLSTMTKGIYFCPCIIISGENTLKRGLL</sequence>
<evidence type="ECO:0000313" key="1">
    <source>
        <dbReference type="EMBL" id="CAG7838099.1"/>
    </source>
</evidence>
<name>A0A8J2LS22_9HEXA</name>
<protein>
    <submittedName>
        <fullName evidence="1">Uncharacterized protein</fullName>
    </submittedName>
</protein>
<comment type="caution">
    <text evidence="1">The sequence shown here is derived from an EMBL/GenBank/DDBJ whole genome shotgun (WGS) entry which is preliminary data.</text>
</comment>
<evidence type="ECO:0000313" key="2">
    <source>
        <dbReference type="Proteomes" id="UP000708208"/>
    </source>
</evidence>
<accession>A0A8J2LS22</accession>
<keyword evidence="2" id="KW-1185">Reference proteome</keyword>